<dbReference type="GO" id="GO:0043161">
    <property type="term" value="P:proteasome-mediated ubiquitin-dependent protein catabolic process"/>
    <property type="evidence" value="ECO:0007669"/>
    <property type="project" value="TreeGrafter"/>
</dbReference>
<evidence type="ECO:0000256" key="3">
    <source>
        <dbReference type="ARBA" id="ARBA00022942"/>
    </source>
</evidence>
<dbReference type="InterPro" id="IPR002015">
    <property type="entry name" value="Proteasome/cyclosome_rpt"/>
</dbReference>
<dbReference type="SUPFAM" id="SSF48371">
    <property type="entry name" value="ARM repeat"/>
    <property type="match status" value="1"/>
</dbReference>
<dbReference type="PANTHER" id="PTHR10943:SF2">
    <property type="entry name" value="26S PROTEASOME NON-ATPASE REGULATORY SUBUNIT 1"/>
    <property type="match status" value="1"/>
</dbReference>
<sequence length="896" mass="98053">MGVGEEVERASRGSDSEIVGESQQDGDPTEEEFQQVLKDIGGRKRIFLVSDVLEKGDGSETGSLEEFVNEMFPSGLNTTTGTSDDETCVAIKNGSISAGGGGDGSVIGNVNASNCAGIPGEEIQPGEKDEADPCSSDDASSSDAKPATGLVKCSQQQGGVETRRAYGKACKGTQRAIDCPLIVFVFRYEFLLHPRNRVCLKEILKDVRGRSRAAGVQPALLGLVHSRRESGDSWQSVRLLEQLLQRVFKGHPGEAMWAGHFIPKKPGCTLEIKRNACKAIRASLCTETAGIISLLDEEEPQLKEFALHKLDAVVNDFWAEISESVDKIEVLYEDETFRSREFAALVASKVFYHLGAFEESLNYALGAGDLFNVSDDSEYVETIISKCIDHYTKQRVENIEVPENERKSIDPRLEGIVNKMFLRCLGDHKYKQAIGIALETRRLDIFERTILESTDVGGMLAYSLKVCMSLMQNKQFRNEVLRVLVKLYMNLEKPDFINVCQCLIFLDDPQAVSDILEKLVKEDNLLMAYQICFDLYESASQQFLSSVIQNLRTVGTPIPAVPGSTNTGTVSAADKDSDAMETDDKTGSSPAGKPAESKEEPKDQNSKMIKILSGEMAIELQLQFLIRNNHTDLMILKNTKDAVRNSVCHTATVIANSFMHTGTTSDQFLRENLEWLARATNWAKFTATASLGVIHKGHEKEALQLMATYLPKDTSPGSAYQEGGGLYALGLIHANHGGDIIDYLLSQLKNASNDIVRHGGCLGLGLAALGTARQDVYDLLKSNLYQDDAVTGEAAGLALGLVMLGSKSAQAIEDMVGYAQETQHEKILRGLAVGIALVMYGRMEEADTLIDSLCRDKDPILRRSGMYTVGMAYCGSGNNKATRRLLHVAVSDLFLQ</sequence>
<dbReference type="InterPro" id="IPR048570">
    <property type="entry name" value="PSMD1_RPN2_N"/>
</dbReference>
<keyword evidence="2" id="KW-0677">Repeat</keyword>
<evidence type="ECO:0000256" key="2">
    <source>
        <dbReference type="ARBA" id="ARBA00022737"/>
    </source>
</evidence>
<dbReference type="FunFam" id="1.25.10.10:FF:000426">
    <property type="entry name" value="Proteasome 26S subunit, non-ATPase 1"/>
    <property type="match status" value="1"/>
</dbReference>
<dbReference type="Pfam" id="PF21505">
    <property type="entry name" value="RPN2_N"/>
    <property type="match status" value="1"/>
</dbReference>
<gene>
    <name evidence="6" type="ORF">EOD39_9300</name>
</gene>
<feature type="region of interest" description="Disordered" evidence="4">
    <location>
        <begin position="1"/>
        <end position="32"/>
    </location>
</feature>
<evidence type="ECO:0000259" key="5">
    <source>
        <dbReference type="Pfam" id="PF21505"/>
    </source>
</evidence>
<feature type="region of interest" description="Disordered" evidence="4">
    <location>
        <begin position="117"/>
        <end position="150"/>
    </location>
</feature>
<dbReference type="InterPro" id="IPR011989">
    <property type="entry name" value="ARM-like"/>
</dbReference>
<dbReference type="Proteomes" id="UP000289886">
    <property type="component" value="Unassembled WGS sequence"/>
</dbReference>
<organism evidence="6 7">
    <name type="scientific">Acipenser ruthenus</name>
    <name type="common">Sterlet sturgeon</name>
    <dbReference type="NCBI Taxonomy" id="7906"/>
    <lineage>
        <taxon>Eukaryota</taxon>
        <taxon>Metazoa</taxon>
        <taxon>Chordata</taxon>
        <taxon>Craniata</taxon>
        <taxon>Vertebrata</taxon>
        <taxon>Euteleostomi</taxon>
        <taxon>Actinopterygii</taxon>
        <taxon>Chondrostei</taxon>
        <taxon>Acipenseriformes</taxon>
        <taxon>Acipenseridae</taxon>
        <taxon>Acipenser</taxon>
    </lineage>
</organism>
<feature type="region of interest" description="Disordered" evidence="4">
    <location>
        <begin position="558"/>
        <end position="605"/>
    </location>
</feature>
<feature type="compositionally biased region" description="Basic and acidic residues" evidence="4">
    <location>
        <begin position="573"/>
        <end position="586"/>
    </location>
</feature>
<proteinExistence type="predicted"/>
<dbReference type="Gene3D" id="1.25.10.10">
    <property type="entry name" value="Leucine-rich Repeat Variant"/>
    <property type="match status" value="1"/>
</dbReference>
<dbReference type="EMBL" id="SCEB01000168">
    <property type="protein sequence ID" value="RXN00541.1"/>
    <property type="molecule type" value="Genomic_DNA"/>
</dbReference>
<dbReference type="Pfam" id="PF01851">
    <property type="entry name" value="PC_rep"/>
    <property type="match status" value="4"/>
</dbReference>
<dbReference type="GO" id="GO:0005634">
    <property type="term" value="C:nucleus"/>
    <property type="evidence" value="ECO:0007669"/>
    <property type="project" value="TreeGrafter"/>
</dbReference>
<comment type="function">
    <text evidence="1">Component of the 26S proteasome, a multiprotein complex involved in the ATP-dependent degradation of ubiquitinated proteins. This complex plays a key role in the maintenance of protein homeostasis by removing misfolded or damaged proteins, which could impair cellular functions, and by removing proteins whose functions are no longer required. Therefore, the proteasome participates in numerous cellular processes, including cell cycle progression, apoptosis, or DNA damage repair.</text>
</comment>
<reference evidence="6 7" key="1">
    <citation type="submission" date="2019-01" db="EMBL/GenBank/DDBJ databases">
        <title>Draft Genome and Complete Hox-Cluster Characterization of the Sterlet Sturgeon (Acipenser ruthenus).</title>
        <authorList>
            <person name="Wei Q."/>
        </authorList>
    </citation>
    <scope>NUCLEOTIDE SEQUENCE [LARGE SCALE GENOMIC DNA]</scope>
    <source>
        <strain evidence="6">WHYD16114868_AA</strain>
        <tissue evidence="6">Blood</tissue>
    </source>
</reference>
<keyword evidence="7" id="KW-1185">Reference proteome</keyword>
<name>A0A662YUZ9_ACIRT</name>
<protein>
    <submittedName>
        <fullName evidence="6">26S proteasome non-ATPase regulatory subunit 1</fullName>
    </submittedName>
</protein>
<feature type="compositionally biased region" description="Low complexity" evidence="4">
    <location>
        <begin position="133"/>
        <end position="144"/>
    </location>
</feature>
<dbReference type="GO" id="GO:0008540">
    <property type="term" value="C:proteasome regulatory particle, base subcomplex"/>
    <property type="evidence" value="ECO:0007669"/>
    <property type="project" value="TreeGrafter"/>
</dbReference>
<dbReference type="AlphaFoldDB" id="A0A662YUZ9"/>
<feature type="compositionally biased region" description="Basic and acidic residues" evidence="4">
    <location>
        <begin position="595"/>
        <end position="605"/>
    </location>
</feature>
<evidence type="ECO:0000256" key="4">
    <source>
        <dbReference type="SAM" id="MobiDB-lite"/>
    </source>
</evidence>
<dbReference type="InterPro" id="IPR016024">
    <property type="entry name" value="ARM-type_fold"/>
</dbReference>
<evidence type="ECO:0000256" key="1">
    <source>
        <dbReference type="ARBA" id="ARBA00002362"/>
    </source>
</evidence>
<dbReference type="GO" id="GO:0034515">
    <property type="term" value="C:proteasome storage granule"/>
    <property type="evidence" value="ECO:0007669"/>
    <property type="project" value="TreeGrafter"/>
</dbReference>
<feature type="compositionally biased region" description="Basic and acidic residues" evidence="4">
    <location>
        <begin position="1"/>
        <end position="15"/>
    </location>
</feature>
<keyword evidence="3 6" id="KW-0647">Proteasome</keyword>
<feature type="domain" description="26S proteasome non-ATPase regulatory subunit 1/RPN2 N-terminal" evidence="5">
    <location>
        <begin position="286"/>
        <end position="553"/>
    </location>
</feature>
<accession>A0A662YUZ9</accession>
<dbReference type="PANTHER" id="PTHR10943">
    <property type="entry name" value="26S PROTEASOME NON-ATPASE REGULATORY SUBUNIT"/>
    <property type="match status" value="1"/>
</dbReference>
<evidence type="ECO:0000313" key="7">
    <source>
        <dbReference type="Proteomes" id="UP000289886"/>
    </source>
</evidence>
<comment type="caution">
    <text evidence="6">The sequence shown here is derived from an EMBL/GenBank/DDBJ whole genome shotgun (WGS) entry which is preliminary data.</text>
</comment>
<evidence type="ECO:0000313" key="6">
    <source>
        <dbReference type="EMBL" id="RXN00541.1"/>
    </source>
</evidence>